<reference evidence="2 3" key="1">
    <citation type="submission" date="2018-12" db="EMBL/GenBank/DDBJ databases">
        <title>Draft genome sequence of Embleya hyalina NBRC 13850T.</title>
        <authorList>
            <person name="Komaki H."/>
            <person name="Hosoyama A."/>
            <person name="Kimura A."/>
            <person name="Ichikawa N."/>
            <person name="Tamura T."/>
        </authorList>
    </citation>
    <scope>NUCLEOTIDE SEQUENCE [LARGE SCALE GENOMIC DNA]</scope>
    <source>
        <strain evidence="2 3">NBRC 13850</strain>
    </source>
</reference>
<name>A0A401YNF5_9ACTN</name>
<dbReference type="AlphaFoldDB" id="A0A401YNF5"/>
<dbReference type="Proteomes" id="UP000286931">
    <property type="component" value="Unassembled WGS sequence"/>
</dbReference>
<feature type="region of interest" description="Disordered" evidence="1">
    <location>
        <begin position="1"/>
        <end position="136"/>
    </location>
</feature>
<feature type="compositionally biased region" description="Basic residues" evidence="1">
    <location>
        <begin position="109"/>
        <end position="120"/>
    </location>
</feature>
<evidence type="ECO:0000313" key="2">
    <source>
        <dbReference type="EMBL" id="GCD96143.1"/>
    </source>
</evidence>
<gene>
    <name evidence="2" type="ORF">EHYA_03827</name>
</gene>
<evidence type="ECO:0000313" key="3">
    <source>
        <dbReference type="Proteomes" id="UP000286931"/>
    </source>
</evidence>
<feature type="compositionally biased region" description="Low complexity" evidence="1">
    <location>
        <begin position="121"/>
        <end position="136"/>
    </location>
</feature>
<dbReference type="RefSeq" id="WP_126638211.1">
    <property type="nucleotide sequence ID" value="NZ_BIFH01000019.1"/>
</dbReference>
<accession>A0A401YNF5</accession>
<sequence>MHSRNNPLPQYGRRGSRVAGQSLDPGDVVRAHDHHGRIREPGVPTPDGAYEPTPPHVVDPADEDQALPREARDFLAAVLPNPARHPDPREVSGEMEWDVRRGRSDARRSRSTRSRPRRQAFARASPAAEAPLPTAP</sequence>
<proteinExistence type="predicted"/>
<evidence type="ECO:0000256" key="1">
    <source>
        <dbReference type="SAM" id="MobiDB-lite"/>
    </source>
</evidence>
<feature type="compositionally biased region" description="Basic and acidic residues" evidence="1">
    <location>
        <begin position="84"/>
        <end position="108"/>
    </location>
</feature>
<comment type="caution">
    <text evidence="2">The sequence shown here is derived from an EMBL/GenBank/DDBJ whole genome shotgun (WGS) entry which is preliminary data.</text>
</comment>
<organism evidence="2 3">
    <name type="scientific">Embleya hyalina</name>
    <dbReference type="NCBI Taxonomy" id="516124"/>
    <lineage>
        <taxon>Bacteria</taxon>
        <taxon>Bacillati</taxon>
        <taxon>Actinomycetota</taxon>
        <taxon>Actinomycetes</taxon>
        <taxon>Kitasatosporales</taxon>
        <taxon>Streptomycetaceae</taxon>
        <taxon>Embleya</taxon>
    </lineage>
</organism>
<dbReference type="EMBL" id="BIFH01000019">
    <property type="protein sequence ID" value="GCD96143.1"/>
    <property type="molecule type" value="Genomic_DNA"/>
</dbReference>
<keyword evidence="3" id="KW-1185">Reference proteome</keyword>
<protein>
    <submittedName>
        <fullName evidence="2">Uncharacterized protein</fullName>
    </submittedName>
</protein>